<keyword evidence="9" id="KW-1185">Reference proteome</keyword>
<dbReference type="InterPro" id="IPR024931">
    <property type="entry name" value="Importin_alpha"/>
</dbReference>
<dbReference type="Proteomes" id="UP000694843">
    <property type="component" value="Unplaced"/>
</dbReference>
<dbReference type="InterPro" id="IPR002652">
    <property type="entry name" value="Importin-a_IBB"/>
</dbReference>
<keyword evidence="3" id="KW-0677">Repeat</keyword>
<dbReference type="OMA" id="CVIEHNA"/>
<dbReference type="KEGG" id="hazt:108669685"/>
<evidence type="ECO:0000259" key="8">
    <source>
        <dbReference type="PROSITE" id="PS51214"/>
    </source>
</evidence>
<dbReference type="InterPro" id="IPR011989">
    <property type="entry name" value="ARM-like"/>
</dbReference>
<evidence type="ECO:0000256" key="1">
    <source>
        <dbReference type="ARBA" id="ARBA00010394"/>
    </source>
</evidence>
<dbReference type="PROSITE" id="PS50176">
    <property type="entry name" value="ARM_REPEAT"/>
    <property type="match status" value="4"/>
</dbReference>
<evidence type="ECO:0000313" key="9">
    <source>
        <dbReference type="Proteomes" id="UP000694843"/>
    </source>
</evidence>
<dbReference type="Gene3D" id="1.20.5.690">
    <property type="entry name" value="Importin-alpha, importin-beta-binding domain"/>
    <property type="match status" value="1"/>
</dbReference>
<evidence type="ECO:0000313" key="10">
    <source>
        <dbReference type="RefSeq" id="XP_018012576.1"/>
    </source>
</evidence>
<dbReference type="PROSITE" id="PS51214">
    <property type="entry name" value="IBB"/>
    <property type="match status" value="1"/>
</dbReference>
<dbReference type="OrthoDB" id="29145at2759"/>
<feature type="repeat" description="ARM" evidence="6">
    <location>
        <begin position="128"/>
        <end position="171"/>
    </location>
</feature>
<dbReference type="GO" id="GO:0061608">
    <property type="term" value="F:nuclear import signal receptor activity"/>
    <property type="evidence" value="ECO:0007669"/>
    <property type="project" value="InterPro"/>
</dbReference>
<dbReference type="AlphaFoldDB" id="A0A8B7NGQ2"/>
<keyword evidence="2 5" id="KW-0813">Transport</keyword>
<dbReference type="SMART" id="SM00185">
    <property type="entry name" value="ARM"/>
    <property type="match status" value="8"/>
</dbReference>
<accession>A0A8B7NGQ2</accession>
<evidence type="ECO:0000256" key="6">
    <source>
        <dbReference type="PROSITE-ProRule" id="PRU00259"/>
    </source>
</evidence>
<dbReference type="PANTHER" id="PTHR23316">
    <property type="entry name" value="IMPORTIN ALPHA"/>
    <property type="match status" value="1"/>
</dbReference>
<organism evidence="9 10">
    <name type="scientific">Hyalella azteca</name>
    <name type="common">Amphipod</name>
    <dbReference type="NCBI Taxonomy" id="294128"/>
    <lineage>
        <taxon>Eukaryota</taxon>
        <taxon>Metazoa</taxon>
        <taxon>Ecdysozoa</taxon>
        <taxon>Arthropoda</taxon>
        <taxon>Crustacea</taxon>
        <taxon>Multicrustacea</taxon>
        <taxon>Malacostraca</taxon>
        <taxon>Eumalacostraca</taxon>
        <taxon>Peracarida</taxon>
        <taxon>Amphipoda</taxon>
        <taxon>Senticaudata</taxon>
        <taxon>Talitrida</taxon>
        <taxon>Talitroidea</taxon>
        <taxon>Hyalellidae</taxon>
        <taxon>Hyalella</taxon>
    </lineage>
</organism>
<dbReference type="Pfam" id="PF00514">
    <property type="entry name" value="Arm"/>
    <property type="match status" value="8"/>
</dbReference>
<feature type="repeat" description="ARM" evidence="6">
    <location>
        <begin position="298"/>
        <end position="340"/>
    </location>
</feature>
<comment type="similarity">
    <text evidence="1 5">Belongs to the importin alpha family.</text>
</comment>
<reference evidence="10" key="1">
    <citation type="submission" date="2025-08" db="UniProtKB">
        <authorList>
            <consortium name="RefSeq"/>
        </authorList>
    </citation>
    <scope>IDENTIFICATION</scope>
    <source>
        <tissue evidence="10">Whole organism</tissue>
    </source>
</reference>
<dbReference type="Pfam" id="PF16186">
    <property type="entry name" value="Arm_3"/>
    <property type="match status" value="1"/>
</dbReference>
<feature type="domain" description="IBB" evidence="8">
    <location>
        <begin position="1"/>
        <end position="63"/>
    </location>
</feature>
<sequence>MSAAPSSRDNSPGPNRLNKFKNAGKDIEEMRRRRQETSVELRKAKKDDQLLKRRNVQIDEPTSPISEEVTQFGTPASTSQMPSPMSLEEILNTITSQDPDKLLAATQATRKMLSRERSPPIDAIIQAGIVNPLVSFLRYDDNPSLQFEAAWALTNIASGTSEQTKAVVKCGAVPPFIALLSSPHHNVAEQAVWALGNIAGDGPDLRDFVIKAGIIKPLLALVQPSAEFAFLRNITWTISNLCRNKNPSPPFEMVKQCLPTLAYLISHPDPEVQADASWAISYLTDGTNDKIAEVVAAGVVPQLVQLLASGVISVVTPALRAIGNIVTGNDVQTDVVVKAGALEVFPQLLSHSKQNIVKEAAWTISNIAAGNQDQIQAIIDSNCLPALMRVLEQGDARSQKEASWAVTNFTSGGSNEQIVTLVRYGVLPHFCKLLNSQDVKQLFVVMDGIANILKCAEKLGEVERVAQMVEEYGGVDKLEELQNHENIDVYKKALDIVERFFSVEDDEELAQADSTTPAAGDVAPNGDSFHFTENNSMPEGGFSF</sequence>
<evidence type="ECO:0000256" key="2">
    <source>
        <dbReference type="ARBA" id="ARBA00022448"/>
    </source>
</evidence>
<dbReference type="InterPro" id="IPR016024">
    <property type="entry name" value="ARM-type_fold"/>
</dbReference>
<feature type="compositionally biased region" description="Polar residues" evidence="7">
    <location>
        <begin position="1"/>
        <end position="13"/>
    </location>
</feature>
<dbReference type="FunFam" id="1.25.10.10:FF:000009">
    <property type="entry name" value="Importin subunit alpha"/>
    <property type="match status" value="1"/>
</dbReference>
<evidence type="ECO:0000256" key="3">
    <source>
        <dbReference type="ARBA" id="ARBA00022737"/>
    </source>
</evidence>
<evidence type="ECO:0000256" key="7">
    <source>
        <dbReference type="SAM" id="MobiDB-lite"/>
    </source>
</evidence>
<dbReference type="RefSeq" id="XP_018012576.1">
    <property type="nucleotide sequence ID" value="XM_018157087.2"/>
</dbReference>
<dbReference type="Pfam" id="PF01749">
    <property type="entry name" value="IBB"/>
    <property type="match status" value="1"/>
</dbReference>
<feature type="compositionally biased region" description="Basic and acidic residues" evidence="7">
    <location>
        <begin position="23"/>
        <end position="47"/>
    </location>
</feature>
<evidence type="ECO:0000256" key="4">
    <source>
        <dbReference type="ARBA" id="ARBA00022927"/>
    </source>
</evidence>
<dbReference type="InterPro" id="IPR000225">
    <property type="entry name" value="Armadillo"/>
</dbReference>
<feature type="repeat" description="ARM" evidence="6">
    <location>
        <begin position="340"/>
        <end position="374"/>
    </location>
</feature>
<keyword evidence="4 5" id="KW-0653">Protein transport</keyword>
<dbReference type="InterPro" id="IPR036975">
    <property type="entry name" value="Importin-a_IBB_sf"/>
</dbReference>
<feature type="region of interest" description="Disordered" evidence="7">
    <location>
        <begin position="1"/>
        <end position="47"/>
    </location>
</feature>
<dbReference type="GO" id="GO:0005737">
    <property type="term" value="C:cytoplasm"/>
    <property type="evidence" value="ECO:0007669"/>
    <property type="project" value="InterPro"/>
</dbReference>
<dbReference type="PIRSF" id="PIRSF005673">
    <property type="entry name" value="Importin_alpha"/>
    <property type="match status" value="1"/>
</dbReference>
<dbReference type="GO" id="GO:0005634">
    <property type="term" value="C:nucleus"/>
    <property type="evidence" value="ECO:0007669"/>
    <property type="project" value="UniProtKB-ARBA"/>
</dbReference>
<dbReference type="GeneID" id="108669685"/>
<dbReference type="GO" id="GO:0006607">
    <property type="term" value="P:NLS-bearing protein import into nucleus"/>
    <property type="evidence" value="ECO:0007669"/>
    <property type="project" value="UniProtKB-ARBA"/>
</dbReference>
<evidence type="ECO:0000256" key="5">
    <source>
        <dbReference type="PIRNR" id="PIRNR005673"/>
    </source>
</evidence>
<proteinExistence type="inferred from homology"/>
<dbReference type="Gene3D" id="1.25.10.10">
    <property type="entry name" value="Leucine-rich Repeat Variant"/>
    <property type="match status" value="1"/>
</dbReference>
<gene>
    <name evidence="10" type="primary">LOC108669685</name>
</gene>
<protein>
    <recommendedName>
        <fullName evidence="5">Importin subunit alpha</fullName>
    </recommendedName>
</protein>
<name>A0A8B7NGQ2_HYAAZ</name>
<dbReference type="InterPro" id="IPR032413">
    <property type="entry name" value="Arm_3"/>
</dbReference>
<dbReference type="SUPFAM" id="SSF48371">
    <property type="entry name" value="ARM repeat"/>
    <property type="match status" value="1"/>
</dbReference>
<feature type="repeat" description="ARM" evidence="6">
    <location>
        <begin position="171"/>
        <end position="213"/>
    </location>
</feature>